<feature type="transmembrane region" description="Helical" evidence="1">
    <location>
        <begin position="139"/>
        <end position="160"/>
    </location>
</feature>
<gene>
    <name evidence="2" type="ORF">IB286_10655</name>
</gene>
<keyword evidence="1" id="KW-1133">Transmembrane helix</keyword>
<evidence type="ECO:0000256" key="1">
    <source>
        <dbReference type="SAM" id="Phobius"/>
    </source>
</evidence>
<protein>
    <submittedName>
        <fullName evidence="2">PepSY domain-containing protein</fullName>
    </submittedName>
</protein>
<organism evidence="2 3">
    <name type="scientific">Spongiibacter pelagi</name>
    <dbReference type="NCBI Taxonomy" id="2760804"/>
    <lineage>
        <taxon>Bacteria</taxon>
        <taxon>Pseudomonadati</taxon>
        <taxon>Pseudomonadota</taxon>
        <taxon>Gammaproteobacteria</taxon>
        <taxon>Cellvibrionales</taxon>
        <taxon>Spongiibacteraceae</taxon>
        <taxon>Spongiibacter</taxon>
    </lineage>
</organism>
<keyword evidence="1" id="KW-0472">Membrane</keyword>
<accession>A0A927C2B6</accession>
<dbReference type="Proteomes" id="UP000610558">
    <property type="component" value="Unassembled WGS sequence"/>
</dbReference>
<dbReference type="Pfam" id="PF03929">
    <property type="entry name" value="PepSY_TM"/>
    <property type="match status" value="1"/>
</dbReference>
<feature type="transmembrane region" description="Helical" evidence="1">
    <location>
        <begin position="21"/>
        <end position="39"/>
    </location>
</feature>
<dbReference type="AlphaFoldDB" id="A0A927C2B6"/>
<comment type="caution">
    <text evidence="2">The sequence shown here is derived from an EMBL/GenBank/DDBJ whole genome shotgun (WGS) entry which is preliminary data.</text>
</comment>
<evidence type="ECO:0000313" key="2">
    <source>
        <dbReference type="EMBL" id="MBD2859464.1"/>
    </source>
</evidence>
<dbReference type="InterPro" id="IPR005625">
    <property type="entry name" value="PepSY-ass_TM"/>
</dbReference>
<name>A0A927C2B6_9GAMM</name>
<feature type="transmembrane region" description="Helical" evidence="1">
    <location>
        <begin position="190"/>
        <end position="211"/>
    </location>
</feature>
<proteinExistence type="predicted"/>
<keyword evidence="3" id="KW-1185">Reference proteome</keyword>
<sequence length="359" mass="40635">MAGARKKRAPGLWRWHRWAGLSALVVLFVASITGIALSYQKELITAVIAPGVALPESYSAIEMARDLEIVVAKYGDGEALNLKAPNSIEPYWTVRAKSDTKLIALDNLEPYSERLWFLDAMKWLWELHVHLLSGEIGEALLLVAVIFALFLCVSGLIMWWPGRRAFRWRFILPKEIRPSQWLQYHRHSGALVSPILIVVLLTGAIMVWQGLVFRLMPPPEVYEFPIAGVKPARLSQQLLVAQAKIPDAWPTYMTVSGLDAEPELKVRFRLNGEWHLNGRTTVWVSPVNGTLRVSERSDESALGRRLLNQLYPLHSGFGMNAIYRVLILLSGIGLLWLTVTGAAYYIKRERQGFRKKSHH</sequence>
<keyword evidence="1" id="KW-0812">Transmembrane</keyword>
<reference evidence="2" key="1">
    <citation type="submission" date="2020-09" db="EMBL/GenBank/DDBJ databases">
        <authorList>
            <person name="Yoon J.-W."/>
        </authorList>
    </citation>
    <scope>NUCLEOTIDE SEQUENCE</scope>
    <source>
        <strain evidence="2">KMU-158</strain>
    </source>
</reference>
<dbReference type="RefSeq" id="WP_190765332.1">
    <property type="nucleotide sequence ID" value="NZ_JACXLD010000005.1"/>
</dbReference>
<dbReference type="PANTHER" id="PTHR34219">
    <property type="entry name" value="IRON-REGULATED INNER MEMBRANE PROTEIN-RELATED"/>
    <property type="match status" value="1"/>
</dbReference>
<dbReference type="EMBL" id="JACXLD010000005">
    <property type="protein sequence ID" value="MBD2859464.1"/>
    <property type="molecule type" value="Genomic_DNA"/>
</dbReference>
<feature type="transmembrane region" description="Helical" evidence="1">
    <location>
        <begin position="321"/>
        <end position="346"/>
    </location>
</feature>
<evidence type="ECO:0000313" key="3">
    <source>
        <dbReference type="Proteomes" id="UP000610558"/>
    </source>
</evidence>